<dbReference type="FunFam" id="3.30.565.10:FF:000006">
    <property type="entry name" value="Sensor histidine kinase WalK"/>
    <property type="match status" value="1"/>
</dbReference>
<dbReference type="SUPFAM" id="SSF55874">
    <property type="entry name" value="ATPase domain of HSP90 chaperone/DNA topoisomerase II/histidine kinase"/>
    <property type="match status" value="1"/>
</dbReference>
<dbReference type="PANTHER" id="PTHR43711:SF31">
    <property type="entry name" value="HISTIDINE KINASE"/>
    <property type="match status" value="1"/>
</dbReference>
<dbReference type="PANTHER" id="PTHR43711">
    <property type="entry name" value="TWO-COMPONENT HISTIDINE KINASE"/>
    <property type="match status" value="1"/>
</dbReference>
<dbReference type="Gene3D" id="3.30.450.20">
    <property type="entry name" value="PAS domain"/>
    <property type="match status" value="1"/>
</dbReference>
<dbReference type="OrthoDB" id="9757990at2"/>
<dbReference type="SUPFAM" id="SSF47384">
    <property type="entry name" value="Homodimeric domain of signal transducing histidine kinase"/>
    <property type="match status" value="1"/>
</dbReference>
<name>A0A5B7ZZS2_9BACT</name>
<accession>A0A5B7ZZS2</accession>
<evidence type="ECO:0000313" key="9">
    <source>
        <dbReference type="EMBL" id="QDA59895.1"/>
    </source>
</evidence>
<feature type="domain" description="PAC" evidence="8">
    <location>
        <begin position="81"/>
        <end position="132"/>
    </location>
</feature>
<keyword evidence="6" id="KW-0902">Two-component regulatory system</keyword>
<evidence type="ECO:0000256" key="4">
    <source>
        <dbReference type="ARBA" id="ARBA00022679"/>
    </source>
</evidence>
<evidence type="ECO:0000259" key="8">
    <source>
        <dbReference type="PROSITE" id="PS50113"/>
    </source>
</evidence>
<dbReference type="NCBIfam" id="TIGR00229">
    <property type="entry name" value="sensory_box"/>
    <property type="match status" value="1"/>
</dbReference>
<dbReference type="SUPFAM" id="SSF55785">
    <property type="entry name" value="PYP-like sensor domain (PAS domain)"/>
    <property type="match status" value="1"/>
</dbReference>
<evidence type="ECO:0000313" key="10">
    <source>
        <dbReference type="Proteomes" id="UP000305398"/>
    </source>
</evidence>
<dbReference type="SMART" id="SM00387">
    <property type="entry name" value="HATPase_c"/>
    <property type="match status" value="1"/>
</dbReference>
<keyword evidence="3" id="KW-0597">Phosphoprotein</keyword>
<dbReference type="InterPro" id="IPR005467">
    <property type="entry name" value="His_kinase_dom"/>
</dbReference>
<proteinExistence type="predicted"/>
<sequence length="361" mass="41412">MFSSVPHFQRLAEKTNQVFFVYSLTAKQMLYLNEAYEKVLRCRRGRIEEDLPELIASLHPDDFLYLRGCYKQLLKGEELMEGIEFRLQRDDASVQWLCVTAHRTEETPGQVLLTGFLHDITGYKEYMENAHRYNMKKNSTLEILSHDLAGPLSFMQGLATRLEEKMVQYNDPTINELIRIIGVTCGESVDLIRDFVNQEFLDSVNVDLKKERVDLAERLRILIGNYQESEQNIAKKFRLLTCGAPVYVGLDSMKFMQVMNNLISNAIKFTPDGGHIDVRLEEQPKAILVTVADDGIGIPAEFQSVLFEKFTKARRPGLRGEKSTGLGMSIIKTIVELHQGRIWFESAENRGSTFYIELPKE</sequence>
<evidence type="ECO:0000259" key="7">
    <source>
        <dbReference type="PROSITE" id="PS50109"/>
    </source>
</evidence>
<organism evidence="9 10">
    <name type="scientific">Hymenobacter jejuensis</name>
    <dbReference type="NCBI Taxonomy" id="2502781"/>
    <lineage>
        <taxon>Bacteria</taxon>
        <taxon>Pseudomonadati</taxon>
        <taxon>Bacteroidota</taxon>
        <taxon>Cytophagia</taxon>
        <taxon>Cytophagales</taxon>
        <taxon>Hymenobacteraceae</taxon>
        <taxon>Hymenobacter</taxon>
    </lineage>
</organism>
<dbReference type="PROSITE" id="PS50109">
    <property type="entry name" value="HIS_KIN"/>
    <property type="match status" value="1"/>
</dbReference>
<dbReference type="EMBL" id="CP040896">
    <property type="protein sequence ID" value="QDA59895.1"/>
    <property type="molecule type" value="Genomic_DNA"/>
</dbReference>
<dbReference type="EC" id="2.7.13.3" evidence="2"/>
<dbReference type="RefSeq" id="WP_139515075.1">
    <property type="nucleotide sequence ID" value="NZ_CP040896.1"/>
</dbReference>
<dbReference type="PRINTS" id="PR00344">
    <property type="entry name" value="BCTRLSENSOR"/>
</dbReference>
<dbReference type="Gene3D" id="3.30.565.10">
    <property type="entry name" value="Histidine kinase-like ATPase, C-terminal domain"/>
    <property type="match status" value="1"/>
</dbReference>
<dbReference type="Gene3D" id="1.10.287.130">
    <property type="match status" value="1"/>
</dbReference>
<dbReference type="InterPro" id="IPR035965">
    <property type="entry name" value="PAS-like_dom_sf"/>
</dbReference>
<evidence type="ECO:0000256" key="6">
    <source>
        <dbReference type="ARBA" id="ARBA00023012"/>
    </source>
</evidence>
<evidence type="ECO:0000256" key="3">
    <source>
        <dbReference type="ARBA" id="ARBA00022553"/>
    </source>
</evidence>
<dbReference type="CDD" id="cd00130">
    <property type="entry name" value="PAS"/>
    <property type="match status" value="1"/>
</dbReference>
<protein>
    <recommendedName>
        <fullName evidence="2">histidine kinase</fullName>
        <ecNumber evidence="2">2.7.13.3</ecNumber>
    </recommendedName>
</protein>
<keyword evidence="10" id="KW-1185">Reference proteome</keyword>
<dbReference type="KEGG" id="hyj:FHG12_07140"/>
<reference evidence="9 10" key="1">
    <citation type="submission" date="2019-06" db="EMBL/GenBank/DDBJ databases">
        <authorList>
            <person name="Srinivasan S."/>
        </authorList>
    </citation>
    <scope>NUCLEOTIDE SEQUENCE [LARGE SCALE GENOMIC DNA]</scope>
    <source>
        <strain evidence="9 10">17J68-5</strain>
    </source>
</reference>
<dbReference type="InterPro" id="IPR036097">
    <property type="entry name" value="HisK_dim/P_sf"/>
</dbReference>
<comment type="catalytic activity">
    <reaction evidence="1">
        <text>ATP + protein L-histidine = ADP + protein N-phospho-L-histidine.</text>
        <dbReference type="EC" id="2.7.13.3"/>
    </reaction>
</comment>
<dbReference type="InterPro" id="IPR000014">
    <property type="entry name" value="PAS"/>
</dbReference>
<evidence type="ECO:0000256" key="5">
    <source>
        <dbReference type="ARBA" id="ARBA00022777"/>
    </source>
</evidence>
<dbReference type="Pfam" id="PF02518">
    <property type="entry name" value="HATPase_c"/>
    <property type="match status" value="1"/>
</dbReference>
<dbReference type="InterPro" id="IPR036890">
    <property type="entry name" value="HATPase_C_sf"/>
</dbReference>
<keyword evidence="5" id="KW-0418">Kinase</keyword>
<dbReference type="InterPro" id="IPR050736">
    <property type="entry name" value="Sensor_HK_Regulatory"/>
</dbReference>
<dbReference type="InterPro" id="IPR000700">
    <property type="entry name" value="PAS-assoc_C"/>
</dbReference>
<dbReference type="InterPro" id="IPR003594">
    <property type="entry name" value="HATPase_dom"/>
</dbReference>
<dbReference type="GO" id="GO:0000155">
    <property type="term" value="F:phosphorelay sensor kinase activity"/>
    <property type="evidence" value="ECO:0007669"/>
    <property type="project" value="InterPro"/>
</dbReference>
<dbReference type="AlphaFoldDB" id="A0A5B7ZZS2"/>
<evidence type="ECO:0000256" key="2">
    <source>
        <dbReference type="ARBA" id="ARBA00012438"/>
    </source>
</evidence>
<dbReference type="InterPro" id="IPR004358">
    <property type="entry name" value="Sig_transdc_His_kin-like_C"/>
</dbReference>
<keyword evidence="4" id="KW-0808">Transferase</keyword>
<gene>
    <name evidence="9" type="ORF">FHG12_07140</name>
</gene>
<evidence type="ECO:0000256" key="1">
    <source>
        <dbReference type="ARBA" id="ARBA00000085"/>
    </source>
</evidence>
<dbReference type="Proteomes" id="UP000305398">
    <property type="component" value="Chromosome"/>
</dbReference>
<dbReference type="PROSITE" id="PS50113">
    <property type="entry name" value="PAC"/>
    <property type="match status" value="1"/>
</dbReference>
<feature type="domain" description="Histidine kinase" evidence="7">
    <location>
        <begin position="143"/>
        <end position="361"/>
    </location>
</feature>